<dbReference type="EMBL" id="JADIMS010000167">
    <property type="protein sequence ID" value="MBO8451224.1"/>
    <property type="molecule type" value="Genomic_DNA"/>
</dbReference>
<gene>
    <name evidence="2" type="ORF">IAA96_09000</name>
</gene>
<dbReference type="Pfam" id="PF07228">
    <property type="entry name" value="SpoIIE"/>
    <property type="match status" value="1"/>
</dbReference>
<proteinExistence type="predicted"/>
<organism evidence="2 3">
    <name type="scientific">Candidatus Avitreponema avistercoris</name>
    <dbReference type="NCBI Taxonomy" id="2840705"/>
    <lineage>
        <taxon>Bacteria</taxon>
        <taxon>Pseudomonadati</taxon>
        <taxon>Spirochaetota</taxon>
        <taxon>Spirochaetia</taxon>
        <taxon>Spirochaetales</taxon>
        <taxon>Candidatus Avitreponema</taxon>
    </lineage>
</organism>
<feature type="domain" description="PPM-type phosphatase" evidence="1">
    <location>
        <begin position="38"/>
        <end position="237"/>
    </location>
</feature>
<evidence type="ECO:0000313" key="3">
    <source>
        <dbReference type="Proteomes" id="UP000823616"/>
    </source>
</evidence>
<dbReference type="InterPro" id="IPR036457">
    <property type="entry name" value="PPM-type-like_dom_sf"/>
</dbReference>
<dbReference type="Proteomes" id="UP000823616">
    <property type="component" value="Unassembled WGS sequence"/>
</dbReference>
<evidence type="ECO:0000313" key="2">
    <source>
        <dbReference type="EMBL" id="MBO8451224.1"/>
    </source>
</evidence>
<sequence length="409" mass="44548">MSEAMAPGTFVEVGHYQLCKHGQGAPGDMFLSEKNDDTGRIITVLSDGLGSGIKAGVLSTLTATMALKFVAADIPIKRAAEIIMNTLPVDKDRGISYATFTLVDIAPNSSVRIMEYDNPGYVLIRSNVIVEPIKDFAPIERKNKKTGPVREAILSYSEYGARPGDRLIFFSDGVTQSGMGTKAAPLGWGDTAVHDFILEKIAESPEISARDLAKKIVMQANLHDAFEAKDDITCGVVYFRHPRDLLIITGPPVNPDRDAELGRIFQAFPGKKVLCGGTTANILSRELGRPVSIVLKNVDPVIPPISVMEGADLVTEGIITLGRVAELLADGAEYGKSRILDSERENGASMLVHLLLDSDRITFVVGTQINAAHQDPNMPMELEIRRNVIKRIEQLLTDNYLKEVSVTYM</sequence>
<name>A0A9D9EVW2_9SPIR</name>
<reference evidence="2" key="2">
    <citation type="journal article" date="2021" name="PeerJ">
        <title>Extensive microbial diversity within the chicken gut microbiome revealed by metagenomics and culture.</title>
        <authorList>
            <person name="Gilroy R."/>
            <person name="Ravi A."/>
            <person name="Getino M."/>
            <person name="Pursley I."/>
            <person name="Horton D.L."/>
            <person name="Alikhan N.F."/>
            <person name="Baker D."/>
            <person name="Gharbi K."/>
            <person name="Hall N."/>
            <person name="Watson M."/>
            <person name="Adriaenssens E.M."/>
            <person name="Foster-Nyarko E."/>
            <person name="Jarju S."/>
            <person name="Secka A."/>
            <person name="Antonio M."/>
            <person name="Oren A."/>
            <person name="Chaudhuri R.R."/>
            <person name="La Ragione R."/>
            <person name="Hildebrand F."/>
            <person name="Pallen M.J."/>
        </authorList>
    </citation>
    <scope>NUCLEOTIDE SEQUENCE</scope>
    <source>
        <strain evidence="2">B3-4054</strain>
    </source>
</reference>
<dbReference type="AlphaFoldDB" id="A0A9D9EVW2"/>
<protein>
    <submittedName>
        <fullName evidence="2">SpoIIE family protein phosphatase</fullName>
    </submittedName>
</protein>
<accession>A0A9D9EVW2</accession>
<comment type="caution">
    <text evidence="2">The sequence shown here is derived from an EMBL/GenBank/DDBJ whole genome shotgun (WGS) entry which is preliminary data.</text>
</comment>
<reference evidence="2" key="1">
    <citation type="submission" date="2020-10" db="EMBL/GenBank/DDBJ databases">
        <authorList>
            <person name="Gilroy R."/>
        </authorList>
    </citation>
    <scope>NUCLEOTIDE SEQUENCE</scope>
    <source>
        <strain evidence="2">B3-4054</strain>
    </source>
</reference>
<dbReference type="InterPro" id="IPR001932">
    <property type="entry name" value="PPM-type_phosphatase-like_dom"/>
</dbReference>
<evidence type="ECO:0000259" key="1">
    <source>
        <dbReference type="Pfam" id="PF07228"/>
    </source>
</evidence>
<dbReference type="Gene3D" id="3.60.40.10">
    <property type="entry name" value="PPM-type phosphatase domain"/>
    <property type="match status" value="1"/>
</dbReference>
<dbReference type="SUPFAM" id="SSF81606">
    <property type="entry name" value="PP2C-like"/>
    <property type="match status" value="1"/>
</dbReference>